<keyword evidence="4 7" id="KW-0812">Transmembrane</keyword>
<dbReference type="Proteomes" id="UP000186607">
    <property type="component" value="Unassembled WGS sequence"/>
</dbReference>
<dbReference type="InterPro" id="IPR051393">
    <property type="entry name" value="ABC_transporter_permease"/>
</dbReference>
<dbReference type="AlphaFoldDB" id="A0A1U7NUV0"/>
<evidence type="ECO:0000259" key="8">
    <source>
        <dbReference type="PROSITE" id="PS50928"/>
    </source>
</evidence>
<comment type="subcellular location">
    <subcellularLocation>
        <location evidence="1 7">Cell membrane</location>
        <topology evidence="1 7">Multi-pass membrane protein</topology>
    </subcellularLocation>
</comment>
<dbReference type="GO" id="GO:0005886">
    <property type="term" value="C:plasma membrane"/>
    <property type="evidence" value="ECO:0007669"/>
    <property type="project" value="UniProtKB-SubCell"/>
</dbReference>
<keyword evidence="9" id="KW-0762">Sugar transport</keyword>
<organism evidence="9 10">
    <name type="scientific">Deinococcus marmoris</name>
    <dbReference type="NCBI Taxonomy" id="249408"/>
    <lineage>
        <taxon>Bacteria</taxon>
        <taxon>Thermotogati</taxon>
        <taxon>Deinococcota</taxon>
        <taxon>Deinococci</taxon>
        <taxon>Deinococcales</taxon>
        <taxon>Deinococcaceae</taxon>
        <taxon>Deinococcus</taxon>
    </lineage>
</organism>
<dbReference type="PANTHER" id="PTHR30193:SF37">
    <property type="entry name" value="INNER MEMBRANE ABC TRANSPORTER PERMEASE PROTEIN YCJO"/>
    <property type="match status" value="1"/>
</dbReference>
<dbReference type="Gene3D" id="1.10.3720.10">
    <property type="entry name" value="MetI-like"/>
    <property type="match status" value="1"/>
</dbReference>
<evidence type="ECO:0000256" key="4">
    <source>
        <dbReference type="ARBA" id="ARBA00022692"/>
    </source>
</evidence>
<feature type="transmembrane region" description="Helical" evidence="7">
    <location>
        <begin position="12"/>
        <end position="31"/>
    </location>
</feature>
<dbReference type="GO" id="GO:0055085">
    <property type="term" value="P:transmembrane transport"/>
    <property type="evidence" value="ECO:0007669"/>
    <property type="project" value="InterPro"/>
</dbReference>
<dbReference type="InterPro" id="IPR000515">
    <property type="entry name" value="MetI-like"/>
</dbReference>
<evidence type="ECO:0000256" key="6">
    <source>
        <dbReference type="ARBA" id="ARBA00023136"/>
    </source>
</evidence>
<comment type="caution">
    <text evidence="9">The sequence shown here is derived from an EMBL/GenBank/DDBJ whole genome shotgun (WGS) entry which is preliminary data.</text>
</comment>
<dbReference type="RefSeq" id="WP_075835046.1">
    <property type="nucleotide sequence ID" value="NZ_MSTI01000134.1"/>
</dbReference>
<evidence type="ECO:0000256" key="5">
    <source>
        <dbReference type="ARBA" id="ARBA00022989"/>
    </source>
</evidence>
<protein>
    <submittedName>
        <fullName evidence="9">ABC type sugar transport system, permease protein</fullName>
    </submittedName>
</protein>
<keyword evidence="6 7" id="KW-0472">Membrane</keyword>
<feature type="transmembrane region" description="Helical" evidence="7">
    <location>
        <begin position="205"/>
        <end position="226"/>
    </location>
</feature>
<keyword evidence="5 7" id="KW-1133">Transmembrane helix</keyword>
<dbReference type="InterPro" id="IPR035906">
    <property type="entry name" value="MetI-like_sf"/>
</dbReference>
<accession>A0A1U7NUV0</accession>
<keyword evidence="10" id="KW-1185">Reference proteome</keyword>
<dbReference type="EMBL" id="MSTI01000134">
    <property type="protein sequence ID" value="OLV16698.1"/>
    <property type="molecule type" value="Genomic_DNA"/>
</dbReference>
<evidence type="ECO:0000256" key="7">
    <source>
        <dbReference type="RuleBase" id="RU363032"/>
    </source>
</evidence>
<dbReference type="SUPFAM" id="SSF161098">
    <property type="entry name" value="MetI-like"/>
    <property type="match status" value="1"/>
</dbReference>
<evidence type="ECO:0000313" key="10">
    <source>
        <dbReference type="Proteomes" id="UP000186607"/>
    </source>
</evidence>
<keyword evidence="3" id="KW-1003">Cell membrane</keyword>
<evidence type="ECO:0000256" key="2">
    <source>
        <dbReference type="ARBA" id="ARBA00022448"/>
    </source>
</evidence>
<evidence type="ECO:0000313" key="9">
    <source>
        <dbReference type="EMBL" id="OLV16698.1"/>
    </source>
</evidence>
<feature type="transmembrane region" description="Helical" evidence="7">
    <location>
        <begin position="109"/>
        <end position="131"/>
    </location>
</feature>
<sequence length="293" mass="31854">MTTARRRAARETLVAWAFLLPALLAFAYFKFLPMLKGIQFSFYKVNFGGENTWVGWNNFRTVLGDPAFRLAIWHTVVNGIAVAVISAAIALVVALALQGGTRSVHFVRSAIFLPAVTSVAIVAEIFKLLYYPSAQGPLNMLLGYVGIAPQPFFSSPDTALASLIGMQVWKAVPYDTAIFIAGLATINRDLYDAANVDGASPWQRFMNVTLPGLAPTLTIILTLAIIRGFRVFTEVYTTTGGGPGGATDVVMTRIYKLGFETFDYGLASAASTLMFIVTAVLTSLYLLRTWKKT</sequence>
<dbReference type="Pfam" id="PF00528">
    <property type="entry name" value="BPD_transp_1"/>
    <property type="match status" value="1"/>
</dbReference>
<evidence type="ECO:0000256" key="3">
    <source>
        <dbReference type="ARBA" id="ARBA00022475"/>
    </source>
</evidence>
<dbReference type="PANTHER" id="PTHR30193">
    <property type="entry name" value="ABC TRANSPORTER PERMEASE PROTEIN"/>
    <property type="match status" value="1"/>
</dbReference>
<evidence type="ECO:0000256" key="1">
    <source>
        <dbReference type="ARBA" id="ARBA00004651"/>
    </source>
</evidence>
<feature type="transmembrane region" description="Helical" evidence="7">
    <location>
        <begin position="159"/>
        <end position="184"/>
    </location>
</feature>
<feature type="domain" description="ABC transmembrane type-1" evidence="8">
    <location>
        <begin position="72"/>
        <end position="285"/>
    </location>
</feature>
<feature type="transmembrane region" description="Helical" evidence="7">
    <location>
        <begin position="71"/>
        <end position="97"/>
    </location>
</feature>
<gene>
    <name evidence="9" type="ORF">BOO71_0011119</name>
</gene>
<feature type="transmembrane region" description="Helical" evidence="7">
    <location>
        <begin position="264"/>
        <end position="287"/>
    </location>
</feature>
<dbReference type="STRING" id="249408.BOO71_0011119"/>
<dbReference type="CDD" id="cd06261">
    <property type="entry name" value="TM_PBP2"/>
    <property type="match status" value="1"/>
</dbReference>
<reference evidence="9 10" key="1">
    <citation type="submission" date="2017-01" db="EMBL/GenBank/DDBJ databases">
        <title>Genome Analysis of Deinococcus marmoris KOPRI26562.</title>
        <authorList>
            <person name="Kim J.H."/>
            <person name="Oh H.-M."/>
        </authorList>
    </citation>
    <scope>NUCLEOTIDE SEQUENCE [LARGE SCALE GENOMIC DNA]</scope>
    <source>
        <strain evidence="9 10">KOPRI26562</strain>
    </source>
</reference>
<keyword evidence="2 7" id="KW-0813">Transport</keyword>
<name>A0A1U7NUV0_9DEIO</name>
<dbReference type="PROSITE" id="PS50928">
    <property type="entry name" value="ABC_TM1"/>
    <property type="match status" value="1"/>
</dbReference>
<dbReference type="OrthoDB" id="152280at2"/>
<proteinExistence type="inferred from homology"/>
<comment type="similarity">
    <text evidence="7">Belongs to the binding-protein-dependent transport system permease family.</text>
</comment>